<protein>
    <submittedName>
        <fullName evidence="1">Uncharacterized protein</fullName>
    </submittedName>
</protein>
<name>A0ABY1MN90_9PROT</name>
<dbReference type="Proteomes" id="UP000193925">
    <property type="component" value="Chromosome AFERRI"/>
</dbReference>
<dbReference type="EMBL" id="LT841305">
    <property type="protein sequence ID" value="SMH65174.1"/>
    <property type="molecule type" value="Genomic_DNA"/>
</dbReference>
<sequence length="123" mass="14182">MRARFECIKQHHQRDNRGPVYRQYHAYPLRADYYNLPQTITTHRMPHSILFLVDLLLAVSQGVDMSKGKLLRLDSVAHFMVYDAFTNSKRSHFMTVVTVGKLACDNGSRDHDAAGFDVRTEIT</sequence>
<organism evidence="1 2">
    <name type="scientific">Acidithiobacillus ferrivorans</name>
    <dbReference type="NCBI Taxonomy" id="160808"/>
    <lineage>
        <taxon>Bacteria</taxon>
        <taxon>Pseudomonadati</taxon>
        <taxon>Pseudomonadota</taxon>
        <taxon>Acidithiobacillia</taxon>
        <taxon>Acidithiobacillales</taxon>
        <taxon>Acidithiobacillaceae</taxon>
        <taxon>Acidithiobacillus</taxon>
    </lineage>
</organism>
<gene>
    <name evidence="1" type="ORF">AFERRI_11209</name>
</gene>
<evidence type="ECO:0000313" key="1">
    <source>
        <dbReference type="EMBL" id="SMH65174.1"/>
    </source>
</evidence>
<evidence type="ECO:0000313" key="2">
    <source>
        <dbReference type="Proteomes" id="UP000193925"/>
    </source>
</evidence>
<keyword evidence="2" id="KW-1185">Reference proteome</keyword>
<accession>A0ABY1MN90</accession>
<reference evidence="1 2" key="1">
    <citation type="submission" date="2017-03" db="EMBL/GenBank/DDBJ databases">
        <authorList>
            <person name="Regsiter A."/>
            <person name="William W."/>
        </authorList>
    </citation>
    <scope>NUCLEOTIDE SEQUENCE [LARGE SCALE GENOMIC DNA]</scope>
    <source>
        <strain evidence="1">PRJEB5721</strain>
    </source>
</reference>
<proteinExistence type="predicted"/>